<dbReference type="GeneTree" id="ENSGT01120000273411"/>
<reference evidence="1" key="3">
    <citation type="submission" date="2025-09" db="UniProtKB">
        <authorList>
            <consortium name="Ensembl"/>
        </authorList>
    </citation>
    <scope>IDENTIFICATION</scope>
</reference>
<sequence length="98" mass="10549">LNISTVGPGVGHGQDAFAGVLQCEVLISKLVAVDGLSTSSIVVGEVASLQVKQRQTLILELHKPTGTRPTRTADGVCRERTFNCEKSKLIYRLQVCEL</sequence>
<reference evidence="1" key="1">
    <citation type="submission" date="2021-04" db="EMBL/GenBank/DDBJ databases">
        <authorList>
            <consortium name="Wellcome Sanger Institute Data Sharing"/>
        </authorList>
    </citation>
    <scope>NUCLEOTIDE SEQUENCE [LARGE SCALE GENOMIC DNA]</scope>
</reference>
<organism evidence="1 2">
    <name type="scientific">Sparus aurata</name>
    <name type="common">Gilthead sea bream</name>
    <dbReference type="NCBI Taxonomy" id="8175"/>
    <lineage>
        <taxon>Eukaryota</taxon>
        <taxon>Metazoa</taxon>
        <taxon>Chordata</taxon>
        <taxon>Craniata</taxon>
        <taxon>Vertebrata</taxon>
        <taxon>Euteleostomi</taxon>
        <taxon>Actinopterygii</taxon>
        <taxon>Neopterygii</taxon>
        <taxon>Teleostei</taxon>
        <taxon>Neoteleostei</taxon>
        <taxon>Acanthomorphata</taxon>
        <taxon>Eupercaria</taxon>
        <taxon>Spariformes</taxon>
        <taxon>Sparidae</taxon>
        <taxon>Sparus</taxon>
    </lineage>
</organism>
<dbReference type="Ensembl" id="ENSSAUT00010002510.1">
    <property type="protein sequence ID" value="ENSSAUP00010002388.1"/>
    <property type="gene ID" value="ENSSAUG00010001161.1"/>
</dbReference>
<dbReference type="AlphaFoldDB" id="A0A671TK59"/>
<evidence type="ECO:0000313" key="2">
    <source>
        <dbReference type="Proteomes" id="UP000472265"/>
    </source>
</evidence>
<reference evidence="1" key="2">
    <citation type="submission" date="2025-08" db="UniProtKB">
        <authorList>
            <consortium name="Ensembl"/>
        </authorList>
    </citation>
    <scope>IDENTIFICATION</scope>
</reference>
<proteinExistence type="predicted"/>
<protein>
    <submittedName>
        <fullName evidence="1">Uncharacterized protein</fullName>
    </submittedName>
</protein>
<dbReference type="InParanoid" id="A0A671TK59"/>
<keyword evidence="2" id="KW-1185">Reference proteome</keyword>
<evidence type="ECO:0000313" key="1">
    <source>
        <dbReference type="Ensembl" id="ENSSAUP00010002388.1"/>
    </source>
</evidence>
<name>A0A671TK59_SPAAU</name>
<accession>A0A671TK59</accession>
<dbReference type="Proteomes" id="UP000472265">
    <property type="component" value="Chromosome 5"/>
</dbReference>